<dbReference type="Proteomes" id="UP001177003">
    <property type="component" value="Chromosome 0"/>
</dbReference>
<evidence type="ECO:0000256" key="1">
    <source>
        <dbReference type="SAM" id="SignalP"/>
    </source>
</evidence>
<dbReference type="AlphaFoldDB" id="A0AA35V4T3"/>
<organism evidence="2 3">
    <name type="scientific">Lactuca saligna</name>
    <name type="common">Willowleaf lettuce</name>
    <dbReference type="NCBI Taxonomy" id="75948"/>
    <lineage>
        <taxon>Eukaryota</taxon>
        <taxon>Viridiplantae</taxon>
        <taxon>Streptophyta</taxon>
        <taxon>Embryophyta</taxon>
        <taxon>Tracheophyta</taxon>
        <taxon>Spermatophyta</taxon>
        <taxon>Magnoliopsida</taxon>
        <taxon>eudicotyledons</taxon>
        <taxon>Gunneridae</taxon>
        <taxon>Pentapetalae</taxon>
        <taxon>asterids</taxon>
        <taxon>campanulids</taxon>
        <taxon>Asterales</taxon>
        <taxon>Asteraceae</taxon>
        <taxon>Cichorioideae</taxon>
        <taxon>Cichorieae</taxon>
        <taxon>Lactucinae</taxon>
        <taxon>Lactuca</taxon>
    </lineage>
</organism>
<name>A0AA35V4T3_LACSI</name>
<proteinExistence type="predicted"/>
<feature type="signal peptide" evidence="1">
    <location>
        <begin position="1"/>
        <end position="24"/>
    </location>
</feature>
<feature type="chain" id="PRO_5041436508" evidence="1">
    <location>
        <begin position="25"/>
        <end position="253"/>
    </location>
</feature>
<evidence type="ECO:0000313" key="3">
    <source>
        <dbReference type="Proteomes" id="UP001177003"/>
    </source>
</evidence>
<dbReference type="EMBL" id="OX465086">
    <property type="protein sequence ID" value="CAI9262058.1"/>
    <property type="molecule type" value="Genomic_DNA"/>
</dbReference>
<keyword evidence="1" id="KW-0732">Signal</keyword>
<keyword evidence="3" id="KW-1185">Reference proteome</keyword>
<evidence type="ECO:0000313" key="2">
    <source>
        <dbReference type="EMBL" id="CAI9262058.1"/>
    </source>
</evidence>
<protein>
    <submittedName>
        <fullName evidence="2">Uncharacterized protein</fullName>
    </submittedName>
</protein>
<gene>
    <name evidence="2" type="ORF">LSALG_LOCUS2817</name>
</gene>
<accession>A0AA35V4T3</accession>
<reference evidence="2" key="1">
    <citation type="submission" date="2023-04" db="EMBL/GenBank/DDBJ databases">
        <authorList>
            <person name="Vijverberg K."/>
            <person name="Xiong W."/>
            <person name="Schranz E."/>
        </authorList>
    </citation>
    <scope>NUCLEOTIDE SEQUENCE</scope>
</reference>
<sequence>MAWVGPYLLLFAALLMEFVPQTSKRINKDVSVSSEEMGIRVRFSTMGRNIGPSISLFLSNLFFSHQNCLEALKPPHPTDRFCSSRITFIATAIQSTASSYSSSTLCECVLFTTDDASGSSLIRSFVALLLFNCPPLSPQCHHHRRTATPTTLNYADQHYRPSPPPLCLCVALGCGKVGTPITTVTFGALQVTFQMTFGSLLQLFWGRSIVMIGVRGNPKLRDREDLRQQFQFHIKLVFIVHLSKCLRHLNIYG</sequence>